<proteinExistence type="predicted"/>
<dbReference type="AlphaFoldDB" id="A0A8T0H3E4"/>
<dbReference type="InterPro" id="IPR036249">
    <property type="entry name" value="Thioredoxin-like_sf"/>
</dbReference>
<feature type="compositionally biased region" description="Basic and acidic residues" evidence="1">
    <location>
        <begin position="288"/>
        <end position="302"/>
    </location>
</feature>
<dbReference type="FunFam" id="3.40.30.10:FF:000213">
    <property type="entry name" value="APD1p protein"/>
    <property type="match status" value="1"/>
</dbReference>
<keyword evidence="3" id="KW-1185">Reference proteome</keyword>
<evidence type="ECO:0000313" key="3">
    <source>
        <dbReference type="Proteomes" id="UP000822688"/>
    </source>
</evidence>
<gene>
    <name evidence="2" type="ORF">KC19_8G144700</name>
</gene>
<sequence>MASNSVPGEPSGKTWVDVVKTDVEGSAADENLDATHGFTRPEMAKKKPLVGSVDLYERHVFLRYNQPSSWPSKVEAADYDPLPSKLVSALRSKKNELSKKTRLTIADGQDEPEKTNGDILVFPDMMKYKGIAESDIESFVDEVLVKGQMWALGEPEPLVGSYVFICAHGSRDKRCGVCGPPLKERFNKEVGLRGLGEQVFVNYCSHIGGHKYAGNVIVFRRDNGSGDVSGHWYGYVTPEDVPEILEKHIGLGQVVDRLWRGQMGLTEEQQKEVQQKRSPGMEKPPSGADREKADKAEGKRDATATANGESVLEKVTVPVRKPIPTLLPRIGSRDLHQMCGDEREEEGPLKPYAEKKKPRFKLPVWIEDWETGDTLAVVSLATAVAGIYLAYNVYRSQHQS</sequence>
<protein>
    <submittedName>
        <fullName evidence="2">Uncharacterized protein</fullName>
    </submittedName>
</protein>
<comment type="caution">
    <text evidence="2">The sequence shown here is derived from an EMBL/GenBank/DDBJ whole genome shotgun (WGS) entry which is preliminary data.</text>
</comment>
<name>A0A8T0H3E4_CERPU</name>
<dbReference type="Proteomes" id="UP000822688">
    <property type="component" value="Chromosome 8"/>
</dbReference>
<accession>A0A8T0H3E4</accession>
<organism evidence="2 3">
    <name type="scientific">Ceratodon purpureus</name>
    <name type="common">Fire moss</name>
    <name type="synonym">Dicranum purpureum</name>
    <dbReference type="NCBI Taxonomy" id="3225"/>
    <lineage>
        <taxon>Eukaryota</taxon>
        <taxon>Viridiplantae</taxon>
        <taxon>Streptophyta</taxon>
        <taxon>Embryophyta</taxon>
        <taxon>Bryophyta</taxon>
        <taxon>Bryophytina</taxon>
        <taxon>Bryopsida</taxon>
        <taxon>Dicranidae</taxon>
        <taxon>Pseudoditrichales</taxon>
        <taxon>Ditrichaceae</taxon>
        <taxon>Ceratodon</taxon>
    </lineage>
</organism>
<dbReference type="Pfam" id="PF06999">
    <property type="entry name" value="Suc_Fer-like"/>
    <property type="match status" value="1"/>
</dbReference>
<dbReference type="InterPro" id="IPR009737">
    <property type="entry name" value="Aim32/Apd1-like"/>
</dbReference>
<evidence type="ECO:0000256" key="1">
    <source>
        <dbReference type="SAM" id="MobiDB-lite"/>
    </source>
</evidence>
<reference evidence="2" key="1">
    <citation type="submission" date="2020-06" db="EMBL/GenBank/DDBJ databases">
        <title>WGS assembly of Ceratodon purpureus strain R40.</title>
        <authorList>
            <person name="Carey S.B."/>
            <person name="Jenkins J."/>
            <person name="Shu S."/>
            <person name="Lovell J.T."/>
            <person name="Sreedasyam A."/>
            <person name="Maumus F."/>
            <person name="Tiley G.P."/>
            <person name="Fernandez-Pozo N."/>
            <person name="Barry K."/>
            <person name="Chen C."/>
            <person name="Wang M."/>
            <person name="Lipzen A."/>
            <person name="Daum C."/>
            <person name="Saski C.A."/>
            <person name="Payton A.C."/>
            <person name="Mcbreen J.C."/>
            <person name="Conrad R.E."/>
            <person name="Kollar L.M."/>
            <person name="Olsson S."/>
            <person name="Huttunen S."/>
            <person name="Landis J.B."/>
            <person name="Wickett N.J."/>
            <person name="Johnson M.G."/>
            <person name="Rensing S.A."/>
            <person name="Grimwood J."/>
            <person name="Schmutz J."/>
            <person name="Mcdaniel S.F."/>
        </authorList>
    </citation>
    <scope>NUCLEOTIDE SEQUENCE</scope>
    <source>
        <strain evidence="2">R40</strain>
    </source>
</reference>
<dbReference type="PANTHER" id="PTHR31902">
    <property type="entry name" value="ACTIN PATCHES DISTAL PROTEIN 1"/>
    <property type="match status" value="1"/>
</dbReference>
<feature type="region of interest" description="Disordered" evidence="1">
    <location>
        <begin position="266"/>
        <end position="309"/>
    </location>
</feature>
<dbReference type="PANTHER" id="PTHR31902:SF14">
    <property type="entry name" value="ACTIN PATCHES DISTAL PROTEIN 1"/>
    <property type="match status" value="1"/>
</dbReference>
<dbReference type="EMBL" id="CM026429">
    <property type="protein sequence ID" value="KAG0564849.1"/>
    <property type="molecule type" value="Genomic_DNA"/>
</dbReference>
<evidence type="ECO:0000313" key="2">
    <source>
        <dbReference type="EMBL" id="KAG0564849.1"/>
    </source>
</evidence>
<dbReference type="Gene3D" id="3.40.30.10">
    <property type="entry name" value="Glutaredoxin"/>
    <property type="match status" value="1"/>
</dbReference>
<dbReference type="CDD" id="cd03062">
    <property type="entry name" value="TRX_Fd_Sucrase"/>
    <property type="match status" value="1"/>
</dbReference>
<dbReference type="SUPFAM" id="SSF52833">
    <property type="entry name" value="Thioredoxin-like"/>
    <property type="match status" value="1"/>
</dbReference>